<evidence type="ECO:0000256" key="1">
    <source>
        <dbReference type="SAM" id="MobiDB-lite"/>
    </source>
</evidence>
<dbReference type="PANTHER" id="PTHR12984:SF6">
    <property type="entry name" value="SCY1-LIKE PROTEIN 2"/>
    <property type="match status" value="1"/>
</dbReference>
<protein>
    <recommendedName>
        <fullName evidence="2">Protein kinase domain-containing protein</fullName>
    </recommendedName>
</protein>
<dbReference type="PANTHER" id="PTHR12984">
    <property type="entry name" value="SCY1-RELATED S/T PROTEIN KINASE-LIKE"/>
    <property type="match status" value="1"/>
</dbReference>
<dbReference type="Gene3D" id="1.10.510.10">
    <property type="entry name" value="Transferase(Phosphotransferase) domain 1"/>
    <property type="match status" value="1"/>
</dbReference>
<dbReference type="InterPro" id="IPR051177">
    <property type="entry name" value="CIK-Related_Protein"/>
</dbReference>
<dbReference type="Pfam" id="PF00069">
    <property type="entry name" value="Pkinase"/>
    <property type="match status" value="1"/>
</dbReference>
<dbReference type="InterPro" id="IPR000719">
    <property type="entry name" value="Prot_kinase_dom"/>
</dbReference>
<feature type="domain" description="Protein kinase" evidence="2">
    <location>
        <begin position="39"/>
        <end position="344"/>
    </location>
</feature>
<dbReference type="AlphaFoldDB" id="A0A2N9IMH7"/>
<dbReference type="CDD" id="cd14011">
    <property type="entry name" value="PK_SCY1_like"/>
    <property type="match status" value="1"/>
</dbReference>
<dbReference type="Gene3D" id="1.25.10.10">
    <property type="entry name" value="Leucine-rich Repeat Variant"/>
    <property type="match status" value="1"/>
</dbReference>
<feature type="compositionally biased region" description="Polar residues" evidence="1">
    <location>
        <begin position="670"/>
        <end position="691"/>
    </location>
</feature>
<evidence type="ECO:0000313" key="3">
    <source>
        <dbReference type="EMBL" id="SPD25494.1"/>
    </source>
</evidence>
<dbReference type="SMART" id="SM00220">
    <property type="entry name" value="S_TKc"/>
    <property type="match status" value="1"/>
</dbReference>
<dbReference type="InterPro" id="IPR016024">
    <property type="entry name" value="ARM-type_fold"/>
</dbReference>
<gene>
    <name evidence="3" type="ORF">FSB_LOCUS53376</name>
</gene>
<dbReference type="EMBL" id="OIVN01006119">
    <property type="protein sequence ID" value="SPD25494.1"/>
    <property type="molecule type" value="Genomic_DNA"/>
</dbReference>
<dbReference type="SUPFAM" id="SSF48371">
    <property type="entry name" value="ARM repeat"/>
    <property type="match status" value="1"/>
</dbReference>
<organism evidence="3">
    <name type="scientific">Fagus sylvatica</name>
    <name type="common">Beechnut</name>
    <dbReference type="NCBI Taxonomy" id="28930"/>
    <lineage>
        <taxon>Eukaryota</taxon>
        <taxon>Viridiplantae</taxon>
        <taxon>Streptophyta</taxon>
        <taxon>Embryophyta</taxon>
        <taxon>Tracheophyta</taxon>
        <taxon>Spermatophyta</taxon>
        <taxon>Magnoliopsida</taxon>
        <taxon>eudicotyledons</taxon>
        <taxon>Gunneridae</taxon>
        <taxon>Pentapetalae</taxon>
        <taxon>rosids</taxon>
        <taxon>fabids</taxon>
        <taxon>Fagales</taxon>
        <taxon>Fagaceae</taxon>
        <taxon>Fagus</taxon>
    </lineage>
</organism>
<dbReference type="PROSITE" id="PS50011">
    <property type="entry name" value="PROTEIN_KINASE_DOM"/>
    <property type="match status" value="1"/>
</dbReference>
<reference evidence="3" key="1">
    <citation type="submission" date="2018-02" db="EMBL/GenBank/DDBJ databases">
        <authorList>
            <person name="Cohen D.B."/>
            <person name="Kent A.D."/>
        </authorList>
    </citation>
    <scope>NUCLEOTIDE SEQUENCE</scope>
</reference>
<feature type="compositionally biased region" description="Polar residues" evidence="1">
    <location>
        <begin position="636"/>
        <end position="662"/>
    </location>
</feature>
<dbReference type="SUPFAM" id="SSF56112">
    <property type="entry name" value="Protein kinase-like (PK-like)"/>
    <property type="match status" value="1"/>
</dbReference>
<feature type="region of interest" description="Disordered" evidence="1">
    <location>
        <begin position="626"/>
        <end position="694"/>
    </location>
</feature>
<dbReference type="InterPro" id="IPR011989">
    <property type="entry name" value="ARM-like"/>
</dbReference>
<sequence>MSLNMKTLTQALAKTAAVIEKTVQTTVQEVTGPKPLQDYDLIDPIGSAGPGLAWRLYSARARDSTRPQQYPTVCVWVLDKKAVSEARARAGLSKAGEDAFFDLVRADAGRLVRLRHPGVVHVVQAFDENKNAMAMVTEPLFASVANALGNVENVPKVPKELNGMEMSLLEMKHGLLQIAETLDFLHNNARLIHRAISPENVLITSSGAWKLGGFGFAISTDQASGDMANVPAFHYAEYDVEDSILPLQPSLNYAAPEFVRSKAFSVGCSSDIFSFGCLAYHLIARKPLFNCHNNVKMYMNTLTYLSNEAFSSVSPELVPDLQRMLSANESFRPTAMDFTGSPFFRNDTRLRALRFLDHMLERDNMQKSEFLKALSDMWKDFDSRVLRYKVLPPLCAELRNLVMQPMILPMVLTIAESQDKNDFELSTLPALVPVLSTAAGETLLLLVKHADLIINKTSQEHLVSHVLPMIVRAYDDNDARIQEEVLRKSASLAKQLDLQLVKQAMLPRVHGLALKTTVAAVRVNALLCLGDLVNTLDKHAVLEILQTIQRCTAVDRSPPTLMCTLGVANSILKQYGVEFVAEHVLPLLAPLLTAQQLNVQQFAKYMLFVKDILRKIEEKRGVTVTDSGIPEVKPSPSVNGLLSQASSKVSGTVNSTVKSSPTWDEDWGLTPTTKGPATSLQNSTNNPSTNPVLGFQPIPVTSLQSQSSMIPTMSSQQTAVSCPPVDIEWPPRASSGVTPQIEDAEKQLNAGASSTSSFDDIDPFADWPPRPTGSVNGAGTYNNGTMGKPTNKYGSLEPIRENQGNPTLTSGSLGGGGVNPLSSIAFLKQTQGIPASDNYTDKRLTDIGSIFASSKNEQSAPRLAPPPSTAVGRGRGRREGGLFSLSD</sequence>
<dbReference type="GO" id="GO:0004672">
    <property type="term" value="F:protein kinase activity"/>
    <property type="evidence" value="ECO:0007669"/>
    <property type="project" value="InterPro"/>
</dbReference>
<dbReference type="Gene3D" id="3.30.200.20">
    <property type="entry name" value="Phosphorylase Kinase, domain 1"/>
    <property type="match status" value="1"/>
</dbReference>
<accession>A0A2N9IMH7</accession>
<dbReference type="GO" id="GO:0005524">
    <property type="term" value="F:ATP binding"/>
    <property type="evidence" value="ECO:0007669"/>
    <property type="project" value="InterPro"/>
</dbReference>
<evidence type="ECO:0000259" key="2">
    <source>
        <dbReference type="PROSITE" id="PS50011"/>
    </source>
</evidence>
<name>A0A2N9IMH7_FAGSY</name>
<feature type="region of interest" description="Disordered" evidence="1">
    <location>
        <begin position="850"/>
        <end position="887"/>
    </location>
</feature>
<proteinExistence type="predicted"/>
<dbReference type="InterPro" id="IPR011009">
    <property type="entry name" value="Kinase-like_dom_sf"/>
</dbReference>